<reference evidence="4 5" key="1">
    <citation type="journal article" date="2018" name="Nat. Biotechnol.">
        <title>A standardized bacterial taxonomy based on genome phylogeny substantially revises the tree of life.</title>
        <authorList>
            <person name="Parks D.H."/>
            <person name="Chuvochina M."/>
            <person name="Waite D.W."/>
            <person name="Rinke C."/>
            <person name="Skarshewski A."/>
            <person name="Chaumeil P.A."/>
            <person name="Hugenholtz P."/>
        </authorList>
    </citation>
    <scope>NUCLEOTIDE SEQUENCE [LARGE SCALE GENOMIC DNA]</scope>
    <source>
        <strain evidence="4">UBA9152</strain>
    </source>
</reference>
<organism evidence="4 5">
    <name type="scientific">Microbacterium ginsengisoli</name>
    <dbReference type="NCBI Taxonomy" id="400772"/>
    <lineage>
        <taxon>Bacteria</taxon>
        <taxon>Bacillati</taxon>
        <taxon>Actinomycetota</taxon>
        <taxon>Actinomycetes</taxon>
        <taxon>Micrococcales</taxon>
        <taxon>Microbacteriaceae</taxon>
        <taxon>Microbacterium</taxon>
    </lineage>
</organism>
<evidence type="ECO:0000256" key="1">
    <source>
        <dbReference type="ARBA" id="ARBA00007362"/>
    </source>
</evidence>
<dbReference type="InterPro" id="IPR037185">
    <property type="entry name" value="EmrE-like"/>
</dbReference>
<sequence>MVVTVVLALLTAAAYGIDGHFGAMAARRLGAVGTTILAYASGAAVLGVIVIVVGGQWSGPAVGWGVVAAVTATAGSIAFYAAAVSGSVSLVAPLVGVLQSAVPVAVAVGRGERFGGFGWVAVLLAICAAVLASSRRAEGHPRLTQRSGVLTVMSGLLLGASILAVDSAPVAAEQIPVFLELTFGVAMLGMFLLARARRVRVRAAREPVIADGTARRVAIIQALVAGVLLGVANVFLVLALHRGPLAVVGVLVNLYPVFTVVAAWLLDRQRLAAPQLAGVALAVIASVLFGVA</sequence>
<feature type="transmembrane region" description="Helical" evidence="2">
    <location>
        <begin position="32"/>
        <end position="54"/>
    </location>
</feature>
<name>A0A3C1KDV3_9MICO</name>
<feature type="transmembrane region" description="Helical" evidence="2">
    <location>
        <begin position="61"/>
        <end position="83"/>
    </location>
</feature>
<accession>A0A3C1KDV3</accession>
<proteinExistence type="inferred from homology"/>
<dbReference type="AlphaFoldDB" id="A0A3C1KDV3"/>
<comment type="similarity">
    <text evidence="1">Belongs to the EamA transporter family.</text>
</comment>
<keyword evidence="2" id="KW-1133">Transmembrane helix</keyword>
<dbReference type="RefSeq" id="WP_045248466.1">
    <property type="nucleotide sequence ID" value="NZ_JYIY01000079.1"/>
</dbReference>
<dbReference type="Proteomes" id="UP000257479">
    <property type="component" value="Unassembled WGS sequence"/>
</dbReference>
<evidence type="ECO:0000256" key="2">
    <source>
        <dbReference type="SAM" id="Phobius"/>
    </source>
</evidence>
<keyword evidence="2" id="KW-0472">Membrane</keyword>
<evidence type="ECO:0000313" key="4">
    <source>
        <dbReference type="EMBL" id="HAN24658.1"/>
    </source>
</evidence>
<feature type="transmembrane region" description="Helical" evidence="2">
    <location>
        <begin position="116"/>
        <end position="134"/>
    </location>
</feature>
<feature type="transmembrane region" description="Helical" evidence="2">
    <location>
        <begin position="217"/>
        <end position="239"/>
    </location>
</feature>
<feature type="transmembrane region" description="Helical" evidence="2">
    <location>
        <begin position="245"/>
        <end position="266"/>
    </location>
</feature>
<feature type="transmembrane region" description="Helical" evidence="2">
    <location>
        <begin position="146"/>
        <end position="165"/>
    </location>
</feature>
<dbReference type="SUPFAM" id="SSF103481">
    <property type="entry name" value="Multidrug resistance efflux transporter EmrE"/>
    <property type="match status" value="1"/>
</dbReference>
<feature type="domain" description="EamA" evidence="3">
    <location>
        <begin position="177"/>
        <end position="289"/>
    </location>
</feature>
<keyword evidence="2" id="KW-0812">Transmembrane</keyword>
<dbReference type="Pfam" id="PF00892">
    <property type="entry name" value="EamA"/>
    <property type="match status" value="1"/>
</dbReference>
<protein>
    <recommendedName>
        <fullName evidence="3">EamA domain-containing protein</fullName>
    </recommendedName>
</protein>
<feature type="transmembrane region" description="Helical" evidence="2">
    <location>
        <begin position="273"/>
        <end position="291"/>
    </location>
</feature>
<dbReference type="EMBL" id="DMNG01000151">
    <property type="protein sequence ID" value="HAN24658.1"/>
    <property type="molecule type" value="Genomic_DNA"/>
</dbReference>
<evidence type="ECO:0000313" key="5">
    <source>
        <dbReference type="Proteomes" id="UP000257479"/>
    </source>
</evidence>
<comment type="caution">
    <text evidence="4">The sequence shown here is derived from an EMBL/GenBank/DDBJ whole genome shotgun (WGS) entry which is preliminary data.</text>
</comment>
<dbReference type="GO" id="GO:0016020">
    <property type="term" value="C:membrane"/>
    <property type="evidence" value="ECO:0007669"/>
    <property type="project" value="InterPro"/>
</dbReference>
<dbReference type="InterPro" id="IPR000620">
    <property type="entry name" value="EamA_dom"/>
</dbReference>
<gene>
    <name evidence="4" type="ORF">DCP95_08820</name>
</gene>
<feature type="transmembrane region" description="Helical" evidence="2">
    <location>
        <begin position="177"/>
        <end position="196"/>
    </location>
</feature>
<evidence type="ECO:0000259" key="3">
    <source>
        <dbReference type="Pfam" id="PF00892"/>
    </source>
</evidence>